<feature type="compositionally biased region" description="Polar residues" evidence="1">
    <location>
        <begin position="219"/>
        <end position="235"/>
    </location>
</feature>
<protein>
    <submittedName>
        <fullName evidence="3">Transposase</fullName>
    </submittedName>
</protein>
<dbReference type="GO" id="GO:0004803">
    <property type="term" value="F:transposase activity"/>
    <property type="evidence" value="ECO:0007669"/>
    <property type="project" value="InterPro"/>
</dbReference>
<feature type="domain" description="Transposase IS110-like N-terminal" evidence="2">
    <location>
        <begin position="49"/>
        <end position="180"/>
    </location>
</feature>
<dbReference type="Pfam" id="PF01548">
    <property type="entry name" value="DEDD_Tnp_IS110"/>
    <property type="match status" value="1"/>
</dbReference>
<reference evidence="3 4" key="1">
    <citation type="submission" date="2020-11" db="EMBL/GenBank/DDBJ databases">
        <title>Actinomyces sp. ZJ750.</title>
        <authorList>
            <person name="Zhou J."/>
        </authorList>
    </citation>
    <scope>NUCLEOTIDE SEQUENCE [LARGE SCALE GENOMIC DNA]</scope>
    <source>
        <strain evidence="3 4">ZJ750</strain>
    </source>
</reference>
<proteinExistence type="predicted"/>
<dbReference type="Proteomes" id="UP000594637">
    <property type="component" value="Chromosome"/>
</dbReference>
<feature type="compositionally biased region" description="Pro residues" evidence="1">
    <location>
        <begin position="255"/>
        <end position="267"/>
    </location>
</feature>
<evidence type="ECO:0000256" key="1">
    <source>
        <dbReference type="SAM" id="MobiDB-lite"/>
    </source>
</evidence>
<dbReference type="AlphaFoldDB" id="A0A7T0LLE0"/>
<accession>A0A7T0LLE0</accession>
<sequence>MLVAADRGKGLPLVRSCAGVGAGLVAESWPRRHHAREPVMQVDDIGVFVGTDVGKCEHWATALTTDGKRLFDKALPNDEARLRALYETLACHGRLLVVVDQVRHHQAPWHSPSPRTWAFTVGYLPGPSMRRIADRCPGNAKTHARDAAAVTAQAARTMAHTLRSVSASDEDAAALSMLTGSGPGPGPPGQPDHKPHPGARAHPGPAPPWPRSWAPGSSTTPSFQVIATWPTPTTLRKTDRARIAAKPRDPRRPDATPPGRGPSPTPLAKPTVVVAGTSAAGIGPAWPDSWPPRTPTDMTSPARSRPRRVAHPLLPGPHHPCPGQGPRPPQSSSPKPPAEPSPSGTQLASHTRPDPRHQTIGHLHQRRAHLPRRQQAPQACHVRLHPSPHHAPTPPPGPTTTARPPKATTPWAKPSPPRPTNAPPPRTP</sequence>
<feature type="compositionally biased region" description="Basic and acidic residues" evidence="1">
    <location>
        <begin position="236"/>
        <end position="254"/>
    </location>
</feature>
<feature type="compositionally biased region" description="Pro residues" evidence="1">
    <location>
        <begin position="389"/>
        <end position="398"/>
    </location>
</feature>
<dbReference type="GO" id="GO:0006313">
    <property type="term" value="P:DNA transposition"/>
    <property type="evidence" value="ECO:0007669"/>
    <property type="project" value="InterPro"/>
</dbReference>
<gene>
    <name evidence="3" type="ORF">ID810_02850</name>
</gene>
<feature type="region of interest" description="Disordered" evidence="1">
    <location>
        <begin position="176"/>
        <end position="428"/>
    </location>
</feature>
<feature type="compositionally biased region" description="Basic residues" evidence="1">
    <location>
        <begin position="363"/>
        <end position="372"/>
    </location>
</feature>
<evidence type="ECO:0000313" key="4">
    <source>
        <dbReference type="Proteomes" id="UP000594637"/>
    </source>
</evidence>
<name>A0A7T0LLE0_9ACTO</name>
<evidence type="ECO:0000313" key="3">
    <source>
        <dbReference type="EMBL" id="QPL05911.1"/>
    </source>
</evidence>
<evidence type="ECO:0000259" key="2">
    <source>
        <dbReference type="Pfam" id="PF01548"/>
    </source>
</evidence>
<feature type="compositionally biased region" description="Low complexity" evidence="1">
    <location>
        <begin position="399"/>
        <end position="412"/>
    </location>
</feature>
<feature type="compositionally biased region" description="Pro residues" evidence="1">
    <location>
        <begin position="314"/>
        <end position="340"/>
    </location>
</feature>
<dbReference type="KEGG" id="arep:ID810_02850"/>
<keyword evidence="4" id="KW-1185">Reference proteome</keyword>
<feature type="compositionally biased region" description="Pro residues" evidence="1">
    <location>
        <begin position="413"/>
        <end position="428"/>
    </location>
</feature>
<organism evidence="3 4">
    <name type="scientific">Actinomyces respiraculi</name>
    <dbReference type="NCBI Taxonomy" id="2744574"/>
    <lineage>
        <taxon>Bacteria</taxon>
        <taxon>Bacillati</taxon>
        <taxon>Actinomycetota</taxon>
        <taxon>Actinomycetes</taxon>
        <taxon>Actinomycetales</taxon>
        <taxon>Actinomycetaceae</taxon>
        <taxon>Actinomyces</taxon>
    </lineage>
</organism>
<dbReference type="EMBL" id="CP063989">
    <property type="protein sequence ID" value="QPL05911.1"/>
    <property type="molecule type" value="Genomic_DNA"/>
</dbReference>
<dbReference type="GO" id="GO:0003677">
    <property type="term" value="F:DNA binding"/>
    <property type="evidence" value="ECO:0007669"/>
    <property type="project" value="InterPro"/>
</dbReference>
<dbReference type="InterPro" id="IPR002525">
    <property type="entry name" value="Transp_IS110-like_N"/>
</dbReference>